<accession>A0A7S2L1C5</accession>
<evidence type="ECO:0000313" key="1">
    <source>
        <dbReference type="EMBL" id="CAD9591339.1"/>
    </source>
</evidence>
<proteinExistence type="predicted"/>
<organism evidence="1">
    <name type="scientific">Skeletonema marinoi</name>
    <dbReference type="NCBI Taxonomy" id="267567"/>
    <lineage>
        <taxon>Eukaryota</taxon>
        <taxon>Sar</taxon>
        <taxon>Stramenopiles</taxon>
        <taxon>Ochrophyta</taxon>
        <taxon>Bacillariophyta</taxon>
        <taxon>Coscinodiscophyceae</taxon>
        <taxon>Thalassiosirophycidae</taxon>
        <taxon>Thalassiosirales</taxon>
        <taxon>Skeletonemataceae</taxon>
        <taxon>Skeletonema</taxon>
        <taxon>Skeletonema marinoi-dohrnii complex</taxon>
    </lineage>
</organism>
<sequence>MTATIINQRSSPQTIIRVPQRKIEALVGGVLMNTVGKAAQKHILNKSKLVAKEIYLPKCGYTMYYHEREAVNEPNQDVHNHPTIIFFHVYQCDPKSWPASSKVWIFHLTYASFVQRKWAMDVISTTDCVPIQTLPGGLTSPKDGGRSAGFSFLG</sequence>
<dbReference type="AlphaFoldDB" id="A0A7S2L1C5"/>
<protein>
    <submittedName>
        <fullName evidence="1">Uncharacterized protein</fullName>
    </submittedName>
</protein>
<name>A0A7S2L1C5_9STRA</name>
<dbReference type="EMBL" id="HBGZ01009919">
    <property type="protein sequence ID" value="CAD9591339.1"/>
    <property type="molecule type" value="Transcribed_RNA"/>
</dbReference>
<reference evidence="1" key="1">
    <citation type="submission" date="2021-01" db="EMBL/GenBank/DDBJ databases">
        <authorList>
            <person name="Corre E."/>
            <person name="Pelletier E."/>
            <person name="Niang G."/>
            <person name="Scheremetjew M."/>
            <person name="Finn R."/>
            <person name="Kale V."/>
            <person name="Holt S."/>
            <person name="Cochrane G."/>
            <person name="Meng A."/>
            <person name="Brown T."/>
            <person name="Cohen L."/>
        </authorList>
    </citation>
    <scope>NUCLEOTIDE SEQUENCE</scope>
    <source>
        <strain evidence="1">SM1012Den-03</strain>
    </source>
</reference>
<gene>
    <name evidence="1" type="ORF">SMAR0320_LOCUS7082</name>
</gene>